<evidence type="ECO:0000256" key="3">
    <source>
        <dbReference type="ARBA" id="ARBA00022575"/>
    </source>
</evidence>
<comment type="catalytic activity">
    <reaction evidence="9">
        <text>3 propionate 3-nitronate + 3 O2 + H2O = 3 3-oxopropanoate + 2 nitrate + nitrite + H2O2 + 3 H(+)</text>
        <dbReference type="Rhea" id="RHEA:57332"/>
        <dbReference type="ChEBI" id="CHEBI:15377"/>
        <dbReference type="ChEBI" id="CHEBI:15378"/>
        <dbReference type="ChEBI" id="CHEBI:15379"/>
        <dbReference type="ChEBI" id="CHEBI:16240"/>
        <dbReference type="ChEBI" id="CHEBI:16301"/>
        <dbReference type="ChEBI" id="CHEBI:17632"/>
        <dbReference type="ChEBI" id="CHEBI:33190"/>
        <dbReference type="ChEBI" id="CHEBI:136067"/>
    </reaction>
</comment>
<name>A0A7I7RQ75_MYCCF</name>
<dbReference type="EMBL" id="AP022591">
    <property type="protein sequence ID" value="BBY46321.1"/>
    <property type="molecule type" value="Genomic_DNA"/>
</dbReference>
<dbReference type="InterPro" id="IPR004136">
    <property type="entry name" value="NMO"/>
</dbReference>
<accession>A0A7I7RQ75</accession>
<evidence type="ECO:0000256" key="9">
    <source>
        <dbReference type="ARBA" id="ARBA00049401"/>
    </source>
</evidence>
<evidence type="ECO:0000313" key="10">
    <source>
        <dbReference type="EMBL" id="BBY46321.1"/>
    </source>
</evidence>
<comment type="cofactor">
    <cofactor evidence="1">
        <name>FMN</name>
        <dbReference type="ChEBI" id="CHEBI:58210"/>
    </cofactor>
</comment>
<evidence type="ECO:0000256" key="4">
    <source>
        <dbReference type="ARBA" id="ARBA00022630"/>
    </source>
</evidence>
<dbReference type="Pfam" id="PF03060">
    <property type="entry name" value="NMO"/>
    <property type="match status" value="1"/>
</dbReference>
<keyword evidence="6" id="KW-0560">Oxidoreductase</keyword>
<dbReference type="SUPFAM" id="SSF51412">
    <property type="entry name" value="Inosine monophosphate dehydrogenase (IMPDH)"/>
    <property type="match status" value="1"/>
</dbReference>
<dbReference type="KEGG" id="mcee:MCEL_46160"/>
<evidence type="ECO:0000256" key="8">
    <source>
        <dbReference type="ARBA" id="ARBA00031155"/>
    </source>
</evidence>
<dbReference type="AlphaFoldDB" id="A0A7I7RQ75"/>
<dbReference type="GO" id="GO:0018580">
    <property type="term" value="F:nitronate monooxygenase activity"/>
    <property type="evidence" value="ECO:0007669"/>
    <property type="project" value="InterPro"/>
</dbReference>
<keyword evidence="5" id="KW-0288">FMN</keyword>
<comment type="similarity">
    <text evidence="2">Belongs to the nitronate monooxygenase family. NMO class I subfamily.</text>
</comment>
<evidence type="ECO:0000256" key="1">
    <source>
        <dbReference type="ARBA" id="ARBA00001917"/>
    </source>
</evidence>
<dbReference type="PANTHER" id="PTHR42747">
    <property type="entry name" value="NITRONATE MONOOXYGENASE-RELATED"/>
    <property type="match status" value="1"/>
</dbReference>
<keyword evidence="7" id="KW-0503">Monooxygenase</keyword>
<proteinExistence type="inferred from homology"/>
<dbReference type="InterPro" id="IPR013785">
    <property type="entry name" value="Aldolase_TIM"/>
</dbReference>
<organism evidence="10 11">
    <name type="scientific">Mycolicibacterium celeriflavum</name>
    <name type="common">Mycobacterium celeriflavum</name>
    <dbReference type="NCBI Taxonomy" id="1249101"/>
    <lineage>
        <taxon>Bacteria</taxon>
        <taxon>Bacillati</taxon>
        <taxon>Actinomycetota</taxon>
        <taxon>Actinomycetes</taxon>
        <taxon>Mycobacteriales</taxon>
        <taxon>Mycobacteriaceae</taxon>
        <taxon>Mycolicibacterium</taxon>
    </lineage>
</organism>
<dbReference type="CDD" id="cd04730">
    <property type="entry name" value="NPD_like"/>
    <property type="match status" value="1"/>
</dbReference>
<evidence type="ECO:0000256" key="6">
    <source>
        <dbReference type="ARBA" id="ARBA00023002"/>
    </source>
</evidence>
<evidence type="ECO:0000313" key="11">
    <source>
        <dbReference type="Proteomes" id="UP000466431"/>
    </source>
</evidence>
<evidence type="ECO:0000256" key="5">
    <source>
        <dbReference type="ARBA" id="ARBA00022643"/>
    </source>
</evidence>
<protein>
    <recommendedName>
        <fullName evidence="8">Propionate 3-nitronate monooxygenase</fullName>
    </recommendedName>
</protein>
<dbReference type="GO" id="GO:0009636">
    <property type="term" value="P:response to toxic substance"/>
    <property type="evidence" value="ECO:0007669"/>
    <property type="project" value="UniProtKB-KW"/>
</dbReference>
<sequence>MAGGSPNNSVKNLADCSRSRAATMVWLKVMAIPIQSTTVGGGTATLHDVGMTFDFRDLVHPVVVAPMAGGPSTPELAAAATRAGGLGFVPAGYLTAEVFAERLDAAQQLASGRVGANLFVPQPSAALPEAIARYSEALARDAERYGTTLGEPRFDDDAWAAKLDVLLDLRPAVASFTFGLPSTEEIQRLRAAGITTVGTVTTLAEAQQAVARGVDAVAAQGPAAGGHRGTFDPTAQPSDIPLDALLASLIETVDVPVVAAGGLMTAEDVDRVRRAGAVAAQLGTAFLLADEAGSSVVHRGALQDDAFTETAVTKAFSGRYARGLRNRFIDEHEPEAPFGYPEVHYLTSPLRAAAVRAGDAHGVNVWAGSGFRKVRSGSVAEIFSTLV</sequence>
<keyword evidence="3" id="KW-0216">Detoxification</keyword>
<reference evidence="10 11" key="1">
    <citation type="journal article" date="2019" name="Emerg. Microbes Infect.">
        <title>Comprehensive subspecies identification of 175 nontuberculous mycobacteria species based on 7547 genomic profiles.</title>
        <authorList>
            <person name="Matsumoto Y."/>
            <person name="Kinjo T."/>
            <person name="Motooka D."/>
            <person name="Nabeya D."/>
            <person name="Jung N."/>
            <person name="Uechi K."/>
            <person name="Horii T."/>
            <person name="Iida T."/>
            <person name="Fujita J."/>
            <person name="Nakamura S."/>
        </authorList>
    </citation>
    <scope>NUCLEOTIDE SEQUENCE [LARGE SCALE GENOMIC DNA]</scope>
    <source>
        <strain evidence="10 11">JCM 18439</strain>
    </source>
</reference>
<dbReference type="Gene3D" id="3.20.20.70">
    <property type="entry name" value="Aldolase class I"/>
    <property type="match status" value="1"/>
</dbReference>
<dbReference type="PANTHER" id="PTHR42747:SF3">
    <property type="entry name" value="NITRONATE MONOOXYGENASE-RELATED"/>
    <property type="match status" value="1"/>
</dbReference>
<evidence type="ECO:0000256" key="2">
    <source>
        <dbReference type="ARBA" id="ARBA00009881"/>
    </source>
</evidence>
<gene>
    <name evidence="10" type="ORF">MCEL_46160</name>
</gene>
<evidence type="ECO:0000256" key="7">
    <source>
        <dbReference type="ARBA" id="ARBA00023033"/>
    </source>
</evidence>
<keyword evidence="11" id="KW-1185">Reference proteome</keyword>
<dbReference type="Proteomes" id="UP000466431">
    <property type="component" value="Chromosome"/>
</dbReference>
<keyword evidence="4" id="KW-0285">Flavoprotein</keyword>